<gene>
    <name evidence="2" type="ORF">CC77DRAFT_483091</name>
</gene>
<dbReference type="VEuPathDB" id="FungiDB:CC77DRAFT_483091"/>
<dbReference type="EMBL" id="KV441495">
    <property type="protein sequence ID" value="OAG15173.1"/>
    <property type="molecule type" value="Genomic_DNA"/>
</dbReference>
<dbReference type="KEGG" id="aalt:CC77DRAFT_483091"/>
<dbReference type="Proteomes" id="UP000077248">
    <property type="component" value="Unassembled WGS sequence"/>
</dbReference>
<protein>
    <submittedName>
        <fullName evidence="2">Uncharacterized protein</fullName>
    </submittedName>
</protein>
<dbReference type="GeneID" id="29117445"/>
<keyword evidence="1" id="KW-0812">Transmembrane</keyword>
<keyword evidence="1" id="KW-0472">Membrane</keyword>
<feature type="transmembrane region" description="Helical" evidence="1">
    <location>
        <begin position="49"/>
        <end position="72"/>
    </location>
</feature>
<evidence type="ECO:0000256" key="1">
    <source>
        <dbReference type="SAM" id="Phobius"/>
    </source>
</evidence>
<accession>A0A177D622</accession>
<organism evidence="2 3">
    <name type="scientific">Alternaria alternata</name>
    <name type="common">Alternaria rot fungus</name>
    <name type="synonym">Torula alternata</name>
    <dbReference type="NCBI Taxonomy" id="5599"/>
    <lineage>
        <taxon>Eukaryota</taxon>
        <taxon>Fungi</taxon>
        <taxon>Dikarya</taxon>
        <taxon>Ascomycota</taxon>
        <taxon>Pezizomycotina</taxon>
        <taxon>Dothideomycetes</taxon>
        <taxon>Pleosporomycetidae</taxon>
        <taxon>Pleosporales</taxon>
        <taxon>Pleosporineae</taxon>
        <taxon>Pleosporaceae</taxon>
        <taxon>Alternaria</taxon>
        <taxon>Alternaria sect. Alternaria</taxon>
        <taxon>Alternaria alternata complex</taxon>
    </lineage>
</organism>
<keyword evidence="1" id="KW-1133">Transmembrane helix</keyword>
<reference evidence="2 3" key="1">
    <citation type="submission" date="2016-05" db="EMBL/GenBank/DDBJ databases">
        <title>Comparative analysis of secretome profiles of manganese(II)-oxidizing ascomycete fungi.</title>
        <authorList>
            <consortium name="DOE Joint Genome Institute"/>
            <person name="Zeiner C.A."/>
            <person name="Purvine S.O."/>
            <person name="Zink E.M."/>
            <person name="Wu S."/>
            <person name="Pasa-Tolic L."/>
            <person name="Chaput D.L."/>
            <person name="Haridas S."/>
            <person name="Grigoriev I.V."/>
            <person name="Santelli C.M."/>
            <person name="Hansel C.M."/>
        </authorList>
    </citation>
    <scope>NUCLEOTIDE SEQUENCE [LARGE SCALE GENOMIC DNA]</scope>
    <source>
        <strain evidence="2 3">SRC1lrK2f</strain>
    </source>
</reference>
<name>A0A177D622_ALTAL</name>
<proteinExistence type="predicted"/>
<dbReference type="RefSeq" id="XP_018380594.1">
    <property type="nucleotide sequence ID" value="XM_018531851.1"/>
</dbReference>
<evidence type="ECO:0000313" key="2">
    <source>
        <dbReference type="EMBL" id="OAG15173.1"/>
    </source>
</evidence>
<sequence length="79" mass="8810">MIRYPPRCRPQDLLLGKGRPTFCKHILTDCFRTMSLVTKPNQRSLVHSFMSVVAVGFVNAGLQLAIVLSSILEVTCFGE</sequence>
<keyword evidence="3" id="KW-1185">Reference proteome</keyword>
<evidence type="ECO:0000313" key="3">
    <source>
        <dbReference type="Proteomes" id="UP000077248"/>
    </source>
</evidence>
<dbReference type="AlphaFoldDB" id="A0A177D622"/>